<dbReference type="InterPro" id="IPR042110">
    <property type="entry name" value="Adenylosuccinate_synth_dom2"/>
</dbReference>
<accession>A0ABR1IY20</accession>
<keyword evidence="1" id="KW-0436">Ligase</keyword>
<proteinExistence type="predicted"/>
<gene>
    <name evidence="1" type="primary">ADE12_1</name>
    <name evidence="1" type="ORF">VKT23_016578</name>
</gene>
<reference evidence="1 2" key="1">
    <citation type="submission" date="2024-01" db="EMBL/GenBank/DDBJ databases">
        <title>A draft genome for the cacao thread blight pathogen Marasmiellus scandens.</title>
        <authorList>
            <person name="Baruah I.K."/>
            <person name="Leung J."/>
            <person name="Bukari Y."/>
            <person name="Amoako-Attah I."/>
            <person name="Meinhardt L.W."/>
            <person name="Bailey B.A."/>
            <person name="Cohen S.P."/>
        </authorList>
    </citation>
    <scope>NUCLEOTIDE SEQUENCE [LARGE SCALE GENOMIC DNA]</scope>
    <source>
        <strain evidence="1 2">GH-19</strain>
    </source>
</reference>
<evidence type="ECO:0000313" key="2">
    <source>
        <dbReference type="Proteomes" id="UP001498398"/>
    </source>
</evidence>
<dbReference type="EC" id="6.3.4.4" evidence="1"/>
<dbReference type="Proteomes" id="UP001498398">
    <property type="component" value="Unassembled WGS sequence"/>
</dbReference>
<evidence type="ECO:0000313" key="1">
    <source>
        <dbReference type="EMBL" id="KAK7441586.1"/>
    </source>
</evidence>
<keyword evidence="2" id="KW-1185">Reference proteome</keyword>
<protein>
    <submittedName>
        <fullName evidence="1">Adenylosuccinate synthase</fullName>
        <ecNumber evidence="1">6.3.4.4</ecNumber>
    </submittedName>
</protein>
<dbReference type="Gene3D" id="1.10.300.10">
    <property type="entry name" value="Adenylosuccinate Synthetase, subunit A, domain 2"/>
    <property type="match status" value="1"/>
</dbReference>
<organism evidence="1 2">
    <name type="scientific">Marasmiellus scandens</name>
    <dbReference type="NCBI Taxonomy" id="2682957"/>
    <lineage>
        <taxon>Eukaryota</taxon>
        <taxon>Fungi</taxon>
        <taxon>Dikarya</taxon>
        <taxon>Basidiomycota</taxon>
        <taxon>Agaricomycotina</taxon>
        <taxon>Agaricomycetes</taxon>
        <taxon>Agaricomycetidae</taxon>
        <taxon>Agaricales</taxon>
        <taxon>Marasmiineae</taxon>
        <taxon>Omphalotaceae</taxon>
        <taxon>Marasmiellus</taxon>
    </lineage>
</organism>
<sequence>MREGRFLGVVEEAVVEAQLVFDFRRIVDGLKEVGLGGKSIDATKKGIGTYPYVTASPPLKTENPFAAG</sequence>
<comment type="caution">
    <text evidence="1">The sequence shown here is derived from an EMBL/GenBank/DDBJ whole genome shotgun (WGS) entry which is preliminary data.</text>
</comment>
<dbReference type="GO" id="GO:0004019">
    <property type="term" value="F:adenylosuccinate synthase activity"/>
    <property type="evidence" value="ECO:0007669"/>
    <property type="project" value="UniProtKB-EC"/>
</dbReference>
<dbReference type="EMBL" id="JBANRG010000062">
    <property type="protein sequence ID" value="KAK7441586.1"/>
    <property type="molecule type" value="Genomic_DNA"/>
</dbReference>
<name>A0ABR1IY20_9AGAR</name>